<evidence type="ECO:0000256" key="1">
    <source>
        <dbReference type="SAM" id="MobiDB-lite"/>
    </source>
</evidence>
<dbReference type="PANTHER" id="PTHR38592">
    <property type="entry name" value="BLL4819 PROTEIN"/>
    <property type="match status" value="1"/>
</dbReference>
<dbReference type="PANTHER" id="PTHR38592:SF3">
    <property type="entry name" value="BLL4819 PROTEIN"/>
    <property type="match status" value="1"/>
</dbReference>
<evidence type="ECO:0000313" key="4">
    <source>
        <dbReference type="Proteomes" id="UP000176562"/>
    </source>
</evidence>
<evidence type="ECO:0000256" key="2">
    <source>
        <dbReference type="SAM" id="Phobius"/>
    </source>
</evidence>
<feature type="transmembrane region" description="Helical" evidence="2">
    <location>
        <begin position="201"/>
        <end position="221"/>
    </location>
</feature>
<feature type="region of interest" description="Disordered" evidence="1">
    <location>
        <begin position="378"/>
        <end position="417"/>
    </location>
</feature>
<dbReference type="KEGG" id="rhp:LPB142_02610"/>
<dbReference type="InterPro" id="IPR014550">
    <property type="entry name" value="UCP028704_OpgC"/>
</dbReference>
<keyword evidence="2" id="KW-1133">Transmembrane helix</keyword>
<feature type="transmembrane region" description="Helical" evidence="2">
    <location>
        <begin position="318"/>
        <end position="339"/>
    </location>
</feature>
<keyword evidence="2" id="KW-0812">Transmembrane</keyword>
<feature type="transmembrane region" description="Helical" evidence="2">
    <location>
        <begin position="233"/>
        <end position="249"/>
    </location>
</feature>
<sequence length="417" mass="45373">MPDKTPLPSGARDPRLDFFRGLSLVMIYLNHVPGTLYELITSRNFGHSDAAEGFVFMSGCAAALAYGPKLAGGLNVPSVRKIWGRSWLLYLVHLMTAAWAIAIISAAVKWFDGAALLDRNALMPLRDDPFAFLIGIATLGHQIGYVNILPMYAVLLLGAPFLIRLGQRSPMGLLAFTIAMWCVTGLFRLDLPNYPFEGGWFFNPLAWQLIFSIGILTGLALRGGTRFVPVKPWLVWPAAAWLLLCAIWVKSEYLMGALGHVVWHLRNWGVPFFLVDFDKTYVSGPRLLHILSLAYILSLPGIVPRIAASRAMAPVRKLGRHSLPVFATGTILAIFSQAVKEVHPGGFAQDSVLILGGLAIQYALASVRDWLREVDKRAAAPGSGPGAAIGAPPPAPNPRALSDMPIPESRWAARNAP</sequence>
<evidence type="ECO:0008006" key="5">
    <source>
        <dbReference type="Google" id="ProtNLM"/>
    </source>
</evidence>
<accession>A0A1D9MG62</accession>
<dbReference type="EMBL" id="CP017781">
    <property type="protein sequence ID" value="AOZ70837.1"/>
    <property type="molecule type" value="Genomic_DNA"/>
</dbReference>
<dbReference type="RefSeq" id="WP_071167094.1">
    <property type="nucleotide sequence ID" value="NZ_CP017781.1"/>
</dbReference>
<keyword evidence="4" id="KW-1185">Reference proteome</keyword>
<name>A0A1D9MG62_9RHOB</name>
<feature type="transmembrane region" description="Helical" evidence="2">
    <location>
        <begin position="351"/>
        <end position="371"/>
    </location>
</feature>
<feature type="transmembrane region" description="Helical" evidence="2">
    <location>
        <begin position="87"/>
        <end position="111"/>
    </location>
</feature>
<dbReference type="Pfam" id="PF10129">
    <property type="entry name" value="OpgC_C"/>
    <property type="match status" value="1"/>
</dbReference>
<dbReference type="STRING" id="1850250.LPB142_02610"/>
<feature type="transmembrane region" description="Helical" evidence="2">
    <location>
        <begin position="287"/>
        <end position="306"/>
    </location>
</feature>
<feature type="transmembrane region" description="Helical" evidence="2">
    <location>
        <begin position="171"/>
        <end position="189"/>
    </location>
</feature>
<evidence type="ECO:0000313" key="3">
    <source>
        <dbReference type="EMBL" id="AOZ70837.1"/>
    </source>
</evidence>
<dbReference type="Proteomes" id="UP000176562">
    <property type="component" value="Chromosome"/>
</dbReference>
<gene>
    <name evidence="3" type="ORF">LPB142_02610</name>
</gene>
<reference evidence="3 4" key="1">
    <citation type="submission" date="2016-10" db="EMBL/GenBank/DDBJ databases">
        <title>Rhodobacter sp. LPB0142, isolated from sea water.</title>
        <authorList>
            <person name="Kim E."/>
            <person name="Yi H."/>
        </authorList>
    </citation>
    <scope>NUCLEOTIDE SEQUENCE [LARGE SCALE GENOMIC DNA]</scope>
    <source>
        <strain evidence="3 4">LPB0142</strain>
    </source>
</reference>
<feature type="transmembrane region" description="Helical" evidence="2">
    <location>
        <begin position="131"/>
        <end position="159"/>
    </location>
</feature>
<protein>
    <recommendedName>
        <fullName evidence="5">OpgC protein</fullName>
    </recommendedName>
</protein>
<organism evidence="3 4">
    <name type="scientific">Rhodobacter xanthinilyticus</name>
    <dbReference type="NCBI Taxonomy" id="1850250"/>
    <lineage>
        <taxon>Bacteria</taxon>
        <taxon>Pseudomonadati</taxon>
        <taxon>Pseudomonadota</taxon>
        <taxon>Alphaproteobacteria</taxon>
        <taxon>Rhodobacterales</taxon>
        <taxon>Rhodobacter group</taxon>
        <taxon>Rhodobacter</taxon>
    </lineage>
</organism>
<feature type="compositionally biased region" description="Low complexity" evidence="1">
    <location>
        <begin position="379"/>
        <end position="390"/>
    </location>
</feature>
<keyword evidence="2" id="KW-0472">Membrane</keyword>
<dbReference type="PIRSF" id="PIRSF028704">
    <property type="entry name" value="UPC028704"/>
    <property type="match status" value="1"/>
</dbReference>
<dbReference type="AlphaFoldDB" id="A0A1D9MG62"/>
<proteinExistence type="predicted"/>